<evidence type="ECO:0000313" key="1">
    <source>
        <dbReference type="EMBL" id="SDB96644.1"/>
    </source>
</evidence>
<dbReference type="Gene3D" id="3.30.160.250">
    <property type="match status" value="1"/>
</dbReference>
<keyword evidence="2" id="KW-1185">Reference proteome</keyword>
<dbReference type="EMBL" id="FMYW01000001">
    <property type="protein sequence ID" value="SDB96644.1"/>
    <property type="molecule type" value="Genomic_DNA"/>
</dbReference>
<proteinExistence type="predicted"/>
<gene>
    <name evidence="1" type="ORF">SAMN04487864_101179</name>
</gene>
<evidence type="ECO:0008006" key="3">
    <source>
        <dbReference type="Google" id="ProtNLM"/>
    </source>
</evidence>
<dbReference type="AlphaFoldDB" id="A0A1G6HR34"/>
<dbReference type="Proteomes" id="UP000198943">
    <property type="component" value="Unassembled WGS sequence"/>
</dbReference>
<name>A0A1G6HR34_9FIRM</name>
<protein>
    <recommendedName>
        <fullName evidence="3">HicB_like antitoxin of toxin-antitoxin system</fullName>
    </recommendedName>
</protein>
<dbReference type="RefSeq" id="WP_093728952.1">
    <property type="nucleotide sequence ID" value="NZ_FMYW01000001.1"/>
</dbReference>
<dbReference type="OrthoDB" id="5419659at2"/>
<accession>A0A1G6HR34</accession>
<evidence type="ECO:0000313" key="2">
    <source>
        <dbReference type="Proteomes" id="UP000198943"/>
    </source>
</evidence>
<organism evidence="1 2">
    <name type="scientific">Succiniclasticum ruminis</name>
    <dbReference type="NCBI Taxonomy" id="40841"/>
    <lineage>
        <taxon>Bacteria</taxon>
        <taxon>Bacillati</taxon>
        <taxon>Bacillota</taxon>
        <taxon>Negativicutes</taxon>
        <taxon>Acidaminococcales</taxon>
        <taxon>Acidaminococcaceae</taxon>
        <taxon>Succiniclasticum</taxon>
    </lineage>
</organism>
<sequence length="132" mass="15231">MKENYTYPVLIEELEDNVILTFPSFDYLVTETGPDKDFIRAAQEVIALQVIDAEDEGKEIPAYYDGNIKIKKGQKLIYVNVWMPYHRTLTKTVYVRKNITIPAWIDELAKASGINFSETLTEALKQKLLKED</sequence>
<reference evidence="2" key="1">
    <citation type="submission" date="2016-10" db="EMBL/GenBank/DDBJ databases">
        <authorList>
            <person name="Varghese N."/>
            <person name="Submissions S."/>
        </authorList>
    </citation>
    <scope>NUCLEOTIDE SEQUENCE [LARGE SCALE GENOMIC DNA]</scope>
    <source>
        <strain evidence="2">DSM 11005</strain>
    </source>
</reference>